<gene>
    <name evidence="1" type="ORF">ALEPTO_LOCUS12891</name>
</gene>
<evidence type="ECO:0000313" key="2">
    <source>
        <dbReference type="Proteomes" id="UP000789508"/>
    </source>
</evidence>
<feature type="non-terminal residue" evidence="1">
    <location>
        <position position="359"/>
    </location>
</feature>
<evidence type="ECO:0000313" key="1">
    <source>
        <dbReference type="EMBL" id="CAG8739119.1"/>
    </source>
</evidence>
<dbReference type="AlphaFoldDB" id="A0A9N9NK92"/>
<accession>A0A9N9NK92</accession>
<proteinExistence type="predicted"/>
<name>A0A9N9NK92_9GLOM</name>
<keyword evidence="2" id="KW-1185">Reference proteome</keyword>
<sequence>HSASTSSFLHVLIMSRQTQLIESQSRVPNLPSECITEILKSVPSEDISTLFTCLLINRQWCLNTVRMLWYDPFGLLLAKRGQTTSSIEDWRLRVASLLNTYISFLENEDRQTLHQHKIVLPKRNSKSSIDYVGIMQKINVDQILDGVHCWYALSRAKAAQMQSFAIKTIDYNASSKNSHKFLNLVKLLNLFFHNSVRNVKKQRSDGNGDNGENPAHFERVASEHLITLIMLKLFVRRCESLKVFGIENIRDSFSLETMLIHLNSSTNLSNLVEFICVSKVPGISDILSSLAQISRRLKKIKIWQYPIFTLRSGSENLQLSSLIQLITAQKSLEELDLGYLHPDLDLNTICDAIASQSKT</sequence>
<protein>
    <submittedName>
        <fullName evidence="1">14025_t:CDS:1</fullName>
    </submittedName>
</protein>
<organism evidence="1 2">
    <name type="scientific">Ambispora leptoticha</name>
    <dbReference type="NCBI Taxonomy" id="144679"/>
    <lineage>
        <taxon>Eukaryota</taxon>
        <taxon>Fungi</taxon>
        <taxon>Fungi incertae sedis</taxon>
        <taxon>Mucoromycota</taxon>
        <taxon>Glomeromycotina</taxon>
        <taxon>Glomeromycetes</taxon>
        <taxon>Archaeosporales</taxon>
        <taxon>Ambisporaceae</taxon>
        <taxon>Ambispora</taxon>
    </lineage>
</organism>
<reference evidence="1" key="1">
    <citation type="submission" date="2021-06" db="EMBL/GenBank/DDBJ databases">
        <authorList>
            <person name="Kallberg Y."/>
            <person name="Tangrot J."/>
            <person name="Rosling A."/>
        </authorList>
    </citation>
    <scope>NUCLEOTIDE SEQUENCE</scope>
    <source>
        <strain evidence="1">FL130A</strain>
    </source>
</reference>
<dbReference type="EMBL" id="CAJVPS010034339">
    <property type="protein sequence ID" value="CAG8739119.1"/>
    <property type="molecule type" value="Genomic_DNA"/>
</dbReference>
<dbReference type="Proteomes" id="UP000789508">
    <property type="component" value="Unassembled WGS sequence"/>
</dbReference>
<comment type="caution">
    <text evidence="1">The sequence shown here is derived from an EMBL/GenBank/DDBJ whole genome shotgun (WGS) entry which is preliminary data.</text>
</comment>
<dbReference type="OrthoDB" id="2351154at2759"/>
<feature type="non-terminal residue" evidence="1">
    <location>
        <position position="1"/>
    </location>
</feature>